<evidence type="ECO:0000256" key="2">
    <source>
        <dbReference type="ARBA" id="ARBA00033753"/>
    </source>
</evidence>
<dbReference type="PROSITE" id="PS01318">
    <property type="entry name" value="TSAA_1"/>
    <property type="match status" value="1"/>
</dbReference>
<dbReference type="Gene3D" id="2.40.30.70">
    <property type="entry name" value="YaeB-like"/>
    <property type="match status" value="1"/>
</dbReference>
<dbReference type="CDD" id="cd09281">
    <property type="entry name" value="UPF0066"/>
    <property type="match status" value="1"/>
</dbReference>
<dbReference type="InterPro" id="IPR036414">
    <property type="entry name" value="YaeB_N_sf"/>
</dbReference>
<keyword evidence="4" id="KW-0808">Transferase</keyword>
<dbReference type="AlphaFoldDB" id="A0A1T4VQS2"/>
<accession>A0A1T4VQS2</accession>
<protein>
    <submittedName>
        <fullName evidence="4">tRNA-Thr(GGU) m(6)t(6)A37 methyltransferase TsaA</fullName>
    </submittedName>
</protein>
<reference evidence="4 5" key="1">
    <citation type="submission" date="2017-02" db="EMBL/GenBank/DDBJ databases">
        <authorList>
            <person name="Peterson S.W."/>
        </authorList>
    </citation>
    <scope>NUCLEOTIDE SEQUENCE [LARGE SCALE GENOMIC DNA]</scope>
    <source>
        <strain evidence="4 5">ATCC 49788</strain>
    </source>
</reference>
<evidence type="ECO:0000256" key="1">
    <source>
        <dbReference type="ARBA" id="ARBA00022691"/>
    </source>
</evidence>
<comment type="similarity">
    <text evidence="2">Belongs to the tRNA methyltransferase O family.</text>
</comment>
<dbReference type="Gene3D" id="3.30.2310.10">
    <property type="entry name" value="YaeB-like"/>
    <property type="match status" value="1"/>
</dbReference>
<feature type="domain" description="TsaA-like" evidence="3">
    <location>
        <begin position="25"/>
        <end position="166"/>
    </location>
</feature>
<dbReference type="PANTHER" id="PTHR12818:SF0">
    <property type="entry name" value="TRNA (ADENINE(37)-N6)-METHYLTRANSFERASE"/>
    <property type="match status" value="1"/>
</dbReference>
<dbReference type="InterPro" id="IPR023370">
    <property type="entry name" value="TrmO-like_N"/>
</dbReference>
<dbReference type="Pfam" id="PF18389">
    <property type="entry name" value="TrmO_C"/>
    <property type="match status" value="1"/>
</dbReference>
<name>A0A1T4VQS2_9GAMM</name>
<evidence type="ECO:0000259" key="3">
    <source>
        <dbReference type="PROSITE" id="PS51668"/>
    </source>
</evidence>
<dbReference type="Pfam" id="PF01980">
    <property type="entry name" value="TrmO_N"/>
    <property type="match status" value="1"/>
</dbReference>
<dbReference type="Proteomes" id="UP000190460">
    <property type="component" value="Unassembled WGS sequence"/>
</dbReference>
<organism evidence="4 5">
    <name type="scientific">Thiothrix eikelboomii</name>
    <dbReference type="NCBI Taxonomy" id="92487"/>
    <lineage>
        <taxon>Bacteria</taxon>
        <taxon>Pseudomonadati</taxon>
        <taxon>Pseudomonadota</taxon>
        <taxon>Gammaproteobacteria</taxon>
        <taxon>Thiotrichales</taxon>
        <taxon>Thiotrichaceae</taxon>
        <taxon>Thiothrix</taxon>
    </lineage>
</organism>
<sequence length="262" mass="29566">MLESWQSQVITGRTSVVRAETGLSLKPIGFIQSCYKEKFGIPRQPGLVTAAQAQLQLLPEFSQVAAFKGLEQFSHLWLIFCFHANPSLAWSNTVRPPRLGGNKRLGVFATRSTFRPNPLGLSVARLEKLEFIGQQACLHLSAVDLLDGTPVFDIKPYLPYADSLPAAQGGFAEQAPSSQWVVNFTEEAHLQCQQKSQQLQTNLELLIRQILEQDPRPSYRAQQEDARIYAMKLYDFDLRWHYKARCIEVLGLVDLFESQATN</sequence>
<evidence type="ECO:0000313" key="4">
    <source>
        <dbReference type="EMBL" id="SKA67269.1"/>
    </source>
</evidence>
<dbReference type="InterPro" id="IPR036413">
    <property type="entry name" value="YaeB-like_sf"/>
</dbReference>
<dbReference type="InterPro" id="IPR023368">
    <property type="entry name" value="UPF0066_cons_site"/>
</dbReference>
<dbReference type="GO" id="GO:0032259">
    <property type="term" value="P:methylation"/>
    <property type="evidence" value="ECO:0007669"/>
    <property type="project" value="UniProtKB-KW"/>
</dbReference>
<dbReference type="NCBIfam" id="TIGR00104">
    <property type="entry name" value="tRNA_TsaA"/>
    <property type="match status" value="1"/>
</dbReference>
<dbReference type="PROSITE" id="PS51668">
    <property type="entry name" value="TSAA_2"/>
    <property type="match status" value="1"/>
</dbReference>
<evidence type="ECO:0000313" key="5">
    <source>
        <dbReference type="Proteomes" id="UP000190460"/>
    </source>
</evidence>
<dbReference type="InterPro" id="IPR040372">
    <property type="entry name" value="YaeB-like"/>
</dbReference>
<dbReference type="STRING" id="92487.SAMN02745130_00008"/>
<dbReference type="PANTHER" id="PTHR12818">
    <property type="entry name" value="TRNA (ADENINE(37)-N6)-METHYLTRANSFERASE"/>
    <property type="match status" value="1"/>
</dbReference>
<dbReference type="SUPFAM" id="SSF118196">
    <property type="entry name" value="YaeB-like"/>
    <property type="match status" value="1"/>
</dbReference>
<keyword evidence="4" id="KW-0489">Methyltransferase</keyword>
<keyword evidence="1" id="KW-0949">S-adenosyl-L-methionine</keyword>
<keyword evidence="5" id="KW-1185">Reference proteome</keyword>
<proteinExistence type="inferred from homology"/>
<dbReference type="InterPro" id="IPR041369">
    <property type="entry name" value="TrmO_C"/>
</dbReference>
<dbReference type="EMBL" id="FUYB01000001">
    <property type="protein sequence ID" value="SKA67269.1"/>
    <property type="molecule type" value="Genomic_DNA"/>
</dbReference>
<gene>
    <name evidence="4" type="ORF">SAMN02745130_00008</name>
</gene>
<dbReference type="GO" id="GO:0089715">
    <property type="term" value="F:tRNA (L-threonylcarbamoyladenosine(37)-C2) methyltransferase activity"/>
    <property type="evidence" value="ECO:0007669"/>
    <property type="project" value="TreeGrafter"/>
</dbReference>